<accession>J9C6G1</accession>
<dbReference type="EMBL" id="AMCI01005815">
    <property type="protein sequence ID" value="EJW95430.1"/>
    <property type="molecule type" value="Genomic_DNA"/>
</dbReference>
<proteinExistence type="predicted"/>
<keyword evidence="1" id="KW-1133">Transmembrane helix</keyword>
<comment type="caution">
    <text evidence="2">The sequence shown here is derived from an EMBL/GenBank/DDBJ whole genome shotgun (WGS) entry which is preliminary data.</text>
</comment>
<reference evidence="2" key="1">
    <citation type="journal article" date="2012" name="PLoS ONE">
        <title>Gene sets for utilization of primary and secondary nutrition supplies in the distal gut of endangered iberian lynx.</title>
        <authorList>
            <person name="Alcaide M."/>
            <person name="Messina E."/>
            <person name="Richter M."/>
            <person name="Bargiela R."/>
            <person name="Peplies J."/>
            <person name="Huws S.A."/>
            <person name="Newbold C.J."/>
            <person name="Golyshin P.N."/>
            <person name="Simon M.A."/>
            <person name="Lopez G."/>
            <person name="Yakimov M.M."/>
            <person name="Ferrer M."/>
        </authorList>
    </citation>
    <scope>NUCLEOTIDE SEQUENCE</scope>
</reference>
<feature type="transmembrane region" description="Helical" evidence="1">
    <location>
        <begin position="22"/>
        <end position="42"/>
    </location>
</feature>
<evidence type="ECO:0000313" key="2">
    <source>
        <dbReference type="EMBL" id="EJW95430.1"/>
    </source>
</evidence>
<dbReference type="AlphaFoldDB" id="J9C6G1"/>
<organism evidence="2">
    <name type="scientific">gut metagenome</name>
    <dbReference type="NCBI Taxonomy" id="749906"/>
    <lineage>
        <taxon>unclassified sequences</taxon>
        <taxon>metagenomes</taxon>
        <taxon>organismal metagenomes</taxon>
    </lineage>
</organism>
<name>J9C6G1_9ZZZZ</name>
<sequence>MNVKCLLLLICRLFEVSLVKKYTILQVVCIILMVVFFIYQIGCHFRTLHHIFIMIFVCGKEVIRFQILQGESVCFVPCFLLTFLQIPYKLSIGRTYTLSKVRRRHG</sequence>
<gene>
    <name evidence="2" type="ORF">EVA_16464</name>
</gene>
<keyword evidence="1" id="KW-0472">Membrane</keyword>
<protein>
    <submittedName>
        <fullName evidence="2">Uncharacterized protein</fullName>
    </submittedName>
</protein>
<keyword evidence="1" id="KW-0812">Transmembrane</keyword>
<evidence type="ECO:0000256" key="1">
    <source>
        <dbReference type="SAM" id="Phobius"/>
    </source>
</evidence>